<evidence type="ECO:0000259" key="2">
    <source>
        <dbReference type="Pfam" id="PF18741"/>
    </source>
</evidence>
<reference evidence="3" key="1">
    <citation type="journal article" date="2022" name="Data Brief">
        <title>Draft genome sequence data of Gordonia hongkongensis strain EUFUS-Z928 isolated from the octocoral Eunicea fusca.</title>
        <authorList>
            <person name="Sanchez-Suarez J."/>
            <person name="Diaz L."/>
            <person name="Melo-Bolivar J."/>
            <person name="Villamil L."/>
        </authorList>
    </citation>
    <scope>NUCLEOTIDE SEQUENCE</scope>
    <source>
        <strain evidence="3">EUFUS-Z928</strain>
    </source>
</reference>
<feature type="domain" description="Restriction endonuclease type II-like" evidence="2">
    <location>
        <begin position="214"/>
        <end position="284"/>
    </location>
</feature>
<reference evidence="4" key="3">
    <citation type="submission" date="2023-04" db="EMBL/GenBank/DDBJ databases">
        <title>Complete genome sequence of a phthalic acid esters degrading bacterial strain.</title>
        <authorList>
            <person name="Weng L."/>
            <person name="Jia Y."/>
            <person name="Ren L."/>
        </authorList>
    </citation>
    <scope>NUCLEOTIDE SEQUENCE</scope>
    <source>
        <strain evidence="4">RL-LY01</strain>
    </source>
</reference>
<sequence length="288" mass="31479">MATAPALRTFILTRDGVITAAQAREQGLSRASVARRVKSGEWVRASSGVYRLADHPVTARTRTRLATLQVSADAVLSGLAAAWWHGLVTKRPTTITVTAPRSWHGSPEKGTVVIRRSLDAADVVVEKGLTVTAVPLSVLEGAVEGKMDVLDRALQNKKVTVDALLETYQRRRRCRGATEMAKMLVLVGSGARSAAERLTVKLFAEHDIAGWVANHPVSGYEIDFAFVGRKVAVEIDGMAHHRDAEAFQHDRTRRNTLIALGWTVLNFTWADLVERPGYVASQVRRATV</sequence>
<dbReference type="SUPFAM" id="SSF52980">
    <property type="entry name" value="Restriction endonuclease-like"/>
    <property type="match status" value="1"/>
</dbReference>
<name>A0AAX3TAD4_9ACTN</name>
<dbReference type="Proteomes" id="UP001152308">
    <property type="component" value="Unassembled WGS sequence"/>
</dbReference>
<dbReference type="EMBL" id="JAKJLQ010000002">
    <property type="protein sequence ID" value="MDF6100308.1"/>
    <property type="molecule type" value="Genomic_DNA"/>
</dbReference>
<dbReference type="Pfam" id="PF18741">
    <property type="entry name" value="MTES_1575"/>
    <property type="match status" value="1"/>
</dbReference>
<evidence type="ECO:0000313" key="4">
    <source>
        <dbReference type="EMBL" id="WFP26203.1"/>
    </source>
</evidence>
<dbReference type="Pfam" id="PF13338">
    <property type="entry name" value="AbiEi_4"/>
    <property type="match status" value="1"/>
</dbReference>
<organism evidence="4 6">
    <name type="scientific">Gordonia hongkongensis</name>
    <dbReference type="NCBI Taxonomy" id="1701090"/>
    <lineage>
        <taxon>Bacteria</taxon>
        <taxon>Bacillati</taxon>
        <taxon>Actinomycetota</taxon>
        <taxon>Actinomycetes</taxon>
        <taxon>Mycobacteriales</taxon>
        <taxon>Gordoniaceae</taxon>
        <taxon>Gordonia</taxon>
    </lineage>
</organism>
<evidence type="ECO:0000313" key="6">
    <source>
        <dbReference type="Proteomes" id="UP001213504"/>
    </source>
</evidence>
<evidence type="ECO:0000313" key="3">
    <source>
        <dbReference type="EMBL" id="MDF6100308.1"/>
    </source>
</evidence>
<accession>A0AAX3TAD4</accession>
<proteinExistence type="predicted"/>
<dbReference type="InterPro" id="IPR011335">
    <property type="entry name" value="Restrct_endonuc-II-like"/>
</dbReference>
<dbReference type="InterPro" id="IPR049468">
    <property type="entry name" value="Restrct_endonuc-II-like_dom"/>
</dbReference>
<reference evidence="3" key="2">
    <citation type="submission" date="2022-01" db="EMBL/GenBank/DDBJ databases">
        <authorList>
            <person name="Sanchez-Suarez J."/>
            <person name="Villamil L."/>
            <person name="Diaz L.E."/>
        </authorList>
    </citation>
    <scope>NUCLEOTIDE SEQUENCE</scope>
    <source>
        <strain evidence="3">EUFUS-Z928</strain>
    </source>
</reference>
<evidence type="ECO:0000313" key="5">
    <source>
        <dbReference type="Proteomes" id="UP001152308"/>
    </source>
</evidence>
<gene>
    <name evidence="3" type="ORF">L2299_04510</name>
    <name evidence="4" type="ORF">P9A14_06805</name>
</gene>
<feature type="domain" description="AbiEi antitoxin N-terminal" evidence="1">
    <location>
        <begin position="7"/>
        <end position="53"/>
    </location>
</feature>
<protein>
    <submittedName>
        <fullName evidence="3">DUF559 domain-containing protein</fullName>
    </submittedName>
    <submittedName>
        <fullName evidence="4">Type IV toxin-antitoxin system AbiEi family antitoxin domain-containing protein</fullName>
    </submittedName>
</protein>
<dbReference type="InterPro" id="IPR025159">
    <property type="entry name" value="AbiEi_N"/>
</dbReference>
<keyword evidence="5" id="KW-1185">Reference proteome</keyword>
<dbReference type="Proteomes" id="UP001213504">
    <property type="component" value="Chromosome"/>
</dbReference>
<evidence type="ECO:0000259" key="1">
    <source>
        <dbReference type="Pfam" id="PF13338"/>
    </source>
</evidence>
<dbReference type="Gene3D" id="3.40.960.10">
    <property type="entry name" value="VSR Endonuclease"/>
    <property type="match status" value="1"/>
</dbReference>
<dbReference type="EMBL" id="CP121270">
    <property type="protein sequence ID" value="WFP26203.1"/>
    <property type="molecule type" value="Genomic_DNA"/>
</dbReference>
<dbReference type="RefSeq" id="WP_165630303.1">
    <property type="nucleotide sequence ID" value="NZ_CP121270.1"/>
</dbReference>
<dbReference type="AlphaFoldDB" id="A0AAX3TAD4"/>